<reference evidence="2 3" key="1">
    <citation type="submission" date="2018-01" db="EMBL/GenBank/DDBJ databases">
        <title>Complete genome sequences of 14 Citrobacter spp. isolated from plant in Canada.</title>
        <authorList>
            <person name="Bhandare S.G."/>
            <person name="Colavecchio A."/>
            <person name="Jeukens J."/>
            <person name="Emond-Rheault J.-G."/>
            <person name="Freschi L."/>
            <person name="Hamel J."/>
            <person name="Kukavica-Ibrulj I."/>
            <person name="Levesque R."/>
            <person name="Goodridge L."/>
        </authorList>
    </citation>
    <scope>NUCLEOTIDE SEQUENCE [LARGE SCALE GENOMIC DNA]</scope>
    <source>
        <strain evidence="2 3">S1285</strain>
    </source>
</reference>
<protein>
    <submittedName>
        <fullName evidence="2">Uncharacterized protein</fullName>
    </submittedName>
</protein>
<keyword evidence="1" id="KW-1133">Transmembrane helix</keyword>
<evidence type="ECO:0000313" key="2">
    <source>
        <dbReference type="EMBL" id="POU67563.1"/>
    </source>
</evidence>
<comment type="caution">
    <text evidence="2">The sequence shown here is derived from an EMBL/GenBank/DDBJ whole genome shotgun (WGS) entry which is preliminary data.</text>
</comment>
<dbReference type="AlphaFoldDB" id="A0A2S4S162"/>
<organism evidence="2 3">
    <name type="scientific">Citrobacter amalonaticus</name>
    <dbReference type="NCBI Taxonomy" id="35703"/>
    <lineage>
        <taxon>Bacteria</taxon>
        <taxon>Pseudomonadati</taxon>
        <taxon>Pseudomonadota</taxon>
        <taxon>Gammaproteobacteria</taxon>
        <taxon>Enterobacterales</taxon>
        <taxon>Enterobacteriaceae</taxon>
        <taxon>Citrobacter</taxon>
    </lineage>
</organism>
<feature type="transmembrane region" description="Helical" evidence="1">
    <location>
        <begin position="12"/>
        <end position="37"/>
    </location>
</feature>
<keyword evidence="1" id="KW-0472">Membrane</keyword>
<dbReference type="Proteomes" id="UP000237003">
    <property type="component" value="Unassembled WGS sequence"/>
</dbReference>
<feature type="transmembrane region" description="Helical" evidence="1">
    <location>
        <begin position="43"/>
        <end position="60"/>
    </location>
</feature>
<dbReference type="EMBL" id="PQLX01000001">
    <property type="protein sequence ID" value="POU67563.1"/>
    <property type="molecule type" value="Genomic_DNA"/>
</dbReference>
<gene>
    <name evidence="2" type="ORF">C3430_00190</name>
</gene>
<accession>A0A2S4S162</accession>
<evidence type="ECO:0000313" key="3">
    <source>
        <dbReference type="Proteomes" id="UP000237003"/>
    </source>
</evidence>
<keyword evidence="1" id="KW-0812">Transmembrane</keyword>
<name>A0A2S4S162_CITAM</name>
<evidence type="ECO:0000256" key="1">
    <source>
        <dbReference type="SAM" id="Phobius"/>
    </source>
</evidence>
<sequence length="62" mass="7271">MMNFVGKIFKRLLRSLFSMYGPALLTLLFAVVLVQFFPDGPVWPVPIFLVFMLVIFGRYVKW</sequence>
<proteinExistence type="predicted"/>